<keyword evidence="2" id="KW-0812">Transmembrane</keyword>
<evidence type="ECO:0000313" key="5">
    <source>
        <dbReference type="EMBL" id="KAG0446709.1"/>
    </source>
</evidence>
<evidence type="ECO:0000256" key="1">
    <source>
        <dbReference type="SAM" id="MobiDB-lite"/>
    </source>
</evidence>
<protein>
    <submittedName>
        <fullName evidence="4">Uncharacterized protein</fullName>
    </submittedName>
</protein>
<evidence type="ECO:0000313" key="7">
    <source>
        <dbReference type="Proteomes" id="UP000639772"/>
    </source>
</evidence>
<gene>
    <name evidence="5" type="ORF">HPP92_028700</name>
    <name evidence="4" type="ORF">HPP92_028717</name>
</gene>
<keyword evidence="2" id="KW-1133">Transmembrane helix</keyword>
<dbReference type="EMBL" id="JADCNM010000558">
    <property type="protein sequence ID" value="KAG0446649.1"/>
    <property type="molecule type" value="Genomic_DNA"/>
</dbReference>
<keyword evidence="3" id="KW-0732">Signal</keyword>
<evidence type="ECO:0000313" key="6">
    <source>
        <dbReference type="Proteomes" id="UP000636800"/>
    </source>
</evidence>
<feature type="chain" id="PRO_5036240362" evidence="3">
    <location>
        <begin position="24"/>
        <end position="150"/>
    </location>
</feature>
<evidence type="ECO:0000313" key="4">
    <source>
        <dbReference type="EMBL" id="KAG0446649.1"/>
    </source>
</evidence>
<organism evidence="4 7">
    <name type="scientific">Vanilla planifolia</name>
    <name type="common">Vanilla</name>
    <dbReference type="NCBI Taxonomy" id="51239"/>
    <lineage>
        <taxon>Eukaryota</taxon>
        <taxon>Viridiplantae</taxon>
        <taxon>Streptophyta</taxon>
        <taxon>Embryophyta</taxon>
        <taxon>Tracheophyta</taxon>
        <taxon>Spermatophyta</taxon>
        <taxon>Magnoliopsida</taxon>
        <taxon>Liliopsida</taxon>
        <taxon>Asparagales</taxon>
        <taxon>Orchidaceae</taxon>
        <taxon>Vanilloideae</taxon>
        <taxon>Vanilleae</taxon>
        <taxon>Vanilla</taxon>
    </lineage>
</organism>
<evidence type="ECO:0000256" key="3">
    <source>
        <dbReference type="SAM" id="SignalP"/>
    </source>
</evidence>
<evidence type="ECO:0000256" key="2">
    <source>
        <dbReference type="SAM" id="Phobius"/>
    </source>
</evidence>
<dbReference type="Proteomes" id="UP000636800">
    <property type="component" value="Unassembled WGS sequence"/>
</dbReference>
<accession>A0A835U249</accession>
<feature type="transmembrane region" description="Helical" evidence="2">
    <location>
        <begin position="120"/>
        <end position="141"/>
    </location>
</feature>
<sequence length="150" mass="16680">MPAYHLLLLELCAFPISPCPSIAVKVDRKAKATFTQRGVGDASAVQHQRAKMSAVDGGRTSRSLMMRRRSDQRQSQGDGATRRDPPWTGDAGVYGTRRTSWFICDLIKFLRPFHLILSSVRSVCGVTLSIILLLVLTSVLWKTMVCMDLI</sequence>
<dbReference type="AlphaFoldDB" id="A0A835U249"/>
<keyword evidence="6" id="KW-1185">Reference proteome</keyword>
<feature type="region of interest" description="Disordered" evidence="1">
    <location>
        <begin position="51"/>
        <end position="91"/>
    </location>
</feature>
<comment type="caution">
    <text evidence="4">The sequence shown here is derived from an EMBL/GenBank/DDBJ whole genome shotgun (WGS) entry which is preliminary data.</text>
</comment>
<reference evidence="6 7" key="1">
    <citation type="journal article" date="2020" name="Nat. Food">
        <title>A phased Vanilla planifolia genome enables genetic improvement of flavour and production.</title>
        <authorList>
            <person name="Hasing T."/>
            <person name="Tang H."/>
            <person name="Brym M."/>
            <person name="Khazi F."/>
            <person name="Huang T."/>
            <person name="Chambers A.H."/>
        </authorList>
    </citation>
    <scope>NUCLEOTIDE SEQUENCE [LARGE SCALE GENOMIC DNA]</scope>
    <source>
        <tissue evidence="4">Leaf</tissue>
    </source>
</reference>
<proteinExistence type="predicted"/>
<name>A0A835U249_VANPL</name>
<feature type="signal peptide" evidence="3">
    <location>
        <begin position="1"/>
        <end position="23"/>
    </location>
</feature>
<dbReference type="EMBL" id="JADCNL010000557">
    <property type="protein sequence ID" value="KAG0446709.1"/>
    <property type="molecule type" value="Genomic_DNA"/>
</dbReference>
<dbReference type="Proteomes" id="UP000639772">
    <property type="component" value="Unassembled WGS sequence"/>
</dbReference>
<keyword evidence="2" id="KW-0472">Membrane</keyword>